<evidence type="ECO:0000256" key="8">
    <source>
        <dbReference type="RuleBase" id="RU366009"/>
    </source>
</evidence>
<evidence type="ECO:0000256" key="1">
    <source>
        <dbReference type="ARBA" id="ARBA00004984"/>
    </source>
</evidence>
<dbReference type="GO" id="GO:0006147">
    <property type="term" value="P:guanine catabolic process"/>
    <property type="evidence" value="ECO:0007669"/>
    <property type="project" value="UniProtKB-UniRule"/>
</dbReference>
<dbReference type="InterPro" id="IPR006680">
    <property type="entry name" value="Amidohydro-rel"/>
</dbReference>
<dbReference type="Pfam" id="PF01979">
    <property type="entry name" value="Amidohydro_1"/>
    <property type="match status" value="1"/>
</dbReference>
<dbReference type="SUPFAM" id="SSF51556">
    <property type="entry name" value="Metallo-dependent hydrolases"/>
    <property type="match status" value="1"/>
</dbReference>
<comment type="function">
    <text evidence="8">Catalyzes the hydrolytic deamination of guanine, producing xanthine and ammonia.</text>
</comment>
<comment type="cofactor">
    <cofactor evidence="8">
        <name>Zn(2+)</name>
        <dbReference type="ChEBI" id="CHEBI:29105"/>
    </cofactor>
    <text evidence="8">Binds 1 zinc ion per subunit.</text>
</comment>
<dbReference type="PANTHER" id="PTHR11271:SF6">
    <property type="entry name" value="GUANINE DEAMINASE"/>
    <property type="match status" value="1"/>
</dbReference>
<dbReference type="InterPro" id="IPR011059">
    <property type="entry name" value="Metal-dep_hydrolase_composite"/>
</dbReference>
<organism evidence="10 11">
    <name type="scientific">Slackia isoflavoniconvertens</name>
    <dbReference type="NCBI Taxonomy" id="572010"/>
    <lineage>
        <taxon>Bacteria</taxon>
        <taxon>Bacillati</taxon>
        <taxon>Actinomycetota</taxon>
        <taxon>Coriobacteriia</taxon>
        <taxon>Eggerthellales</taxon>
        <taxon>Eggerthellaceae</taxon>
        <taxon>Slackia</taxon>
    </lineage>
</organism>
<dbReference type="AlphaFoldDB" id="A0A369LNP3"/>
<dbReference type="EC" id="3.5.4.3" evidence="3 7"/>
<evidence type="ECO:0000256" key="6">
    <source>
        <dbReference type="ARBA" id="ARBA00022833"/>
    </source>
</evidence>
<feature type="domain" description="Amidohydrolase-related" evidence="9">
    <location>
        <begin position="72"/>
        <end position="454"/>
    </location>
</feature>
<protein>
    <recommendedName>
        <fullName evidence="3 7">Guanine deaminase</fullName>
        <shortName evidence="8">Guanase</shortName>
        <ecNumber evidence="3 7">3.5.4.3</ecNumber>
    </recommendedName>
    <alternativeName>
        <fullName evidence="8">Guanine aminohydrolase</fullName>
    </alternativeName>
</protein>
<comment type="catalytic activity">
    <reaction evidence="8">
        <text>guanine + H2O + H(+) = xanthine + NH4(+)</text>
        <dbReference type="Rhea" id="RHEA:14665"/>
        <dbReference type="ChEBI" id="CHEBI:15377"/>
        <dbReference type="ChEBI" id="CHEBI:15378"/>
        <dbReference type="ChEBI" id="CHEBI:16235"/>
        <dbReference type="ChEBI" id="CHEBI:17712"/>
        <dbReference type="ChEBI" id="CHEBI:28938"/>
        <dbReference type="EC" id="3.5.4.3"/>
    </reaction>
</comment>
<dbReference type="GO" id="GO:0008892">
    <property type="term" value="F:guanine deaminase activity"/>
    <property type="evidence" value="ECO:0007669"/>
    <property type="project" value="UniProtKB-UniRule"/>
</dbReference>
<dbReference type="InterPro" id="IPR051607">
    <property type="entry name" value="Metallo-dep_hydrolases"/>
</dbReference>
<evidence type="ECO:0000256" key="7">
    <source>
        <dbReference type="NCBIfam" id="TIGR02967"/>
    </source>
</evidence>
<keyword evidence="5 8" id="KW-0378">Hydrolase</keyword>
<dbReference type="InterPro" id="IPR014311">
    <property type="entry name" value="Guanine_deaminase"/>
</dbReference>
<dbReference type="UniPathway" id="UPA00603">
    <property type="reaction ID" value="UER00660"/>
</dbReference>
<accession>A0A369LNP3</accession>
<keyword evidence="4 8" id="KW-0479">Metal-binding</keyword>
<gene>
    <name evidence="10" type="primary">guaD</name>
    <name evidence="10" type="ORF">C1881_02845</name>
</gene>
<comment type="pathway">
    <text evidence="1 8">Purine metabolism; guanine degradation; xanthine from guanine: step 1/1.</text>
</comment>
<evidence type="ECO:0000256" key="3">
    <source>
        <dbReference type="ARBA" id="ARBA00012781"/>
    </source>
</evidence>
<name>A0A369LNP3_9ACTN</name>
<proteinExistence type="inferred from homology"/>
<dbReference type="InterPro" id="IPR032466">
    <property type="entry name" value="Metal_Hydrolase"/>
</dbReference>
<dbReference type="Gene3D" id="2.30.40.10">
    <property type="entry name" value="Urease, subunit C, domain 1"/>
    <property type="match status" value="1"/>
</dbReference>
<reference evidence="10 11" key="1">
    <citation type="journal article" date="2018" name="Elife">
        <title>Discovery and characterization of a prevalent human gut bacterial enzyme sufficient for the inactivation of a family of plant toxins.</title>
        <authorList>
            <person name="Koppel N."/>
            <person name="Bisanz J.E."/>
            <person name="Pandelia M.E."/>
            <person name="Turnbaugh P.J."/>
            <person name="Balskus E.P."/>
        </authorList>
    </citation>
    <scope>NUCLEOTIDE SEQUENCE [LARGE SCALE GENOMIC DNA]</scope>
    <source>
        <strain evidence="10 11">OB21 GAM31</strain>
    </source>
</reference>
<dbReference type="SUPFAM" id="SSF51338">
    <property type="entry name" value="Composite domain of metallo-dependent hydrolases"/>
    <property type="match status" value="1"/>
</dbReference>
<keyword evidence="6 8" id="KW-0862">Zinc</keyword>
<evidence type="ECO:0000259" key="9">
    <source>
        <dbReference type="Pfam" id="PF01979"/>
    </source>
</evidence>
<sequence>MSKEVKSAYYGSFFHAPVYGEFEYLEDALIEVDGDGVIVHVVTGDDPCKSDLLEAYRNRGMLVELGEGRFGLPGFVDIHVHAPQWPQAALALDEPLYLWLEQRTFPLESKFSDMEFARRVYGDLVDALLARGSTTTVYLGSAHLESSIELAAICAEKGQRALVGKTVMDDPAANPEYYRDASPAQAVGDTATLIKEVEAIGRSSKQGIWPVITPRFIPSCTDEVLRGLGDLAASTGAYVQTHCNEGQWEHDVVLERFGKTDPYALRDFGLVNERTIMAHCPYVTEKEGEMFAELGVAIAHCPMANSYFSSAVAPVQRFRKQDIHVGLGTDISGGYSPSMYENIRQAVLVSRLLETGVNAMLPPDERGGLGEGTRVSIVESFWLATTGGAEALGLPTGTFEPGRAFDMQVVDTKRPDCDLTGFGVFDDPIDRLARILYLSTPDNVRKVYAQGRLVCDKDAR</sequence>
<evidence type="ECO:0000256" key="4">
    <source>
        <dbReference type="ARBA" id="ARBA00022723"/>
    </source>
</evidence>
<comment type="caution">
    <text evidence="10">The sequence shown here is derived from an EMBL/GenBank/DDBJ whole genome shotgun (WGS) entry which is preliminary data.</text>
</comment>
<dbReference type="EMBL" id="PPTO01000003">
    <property type="protein sequence ID" value="RDB60289.1"/>
    <property type="molecule type" value="Genomic_DNA"/>
</dbReference>
<comment type="similarity">
    <text evidence="2 8">Belongs to the metallo-dependent hydrolases superfamily. ATZ/TRZ family.</text>
</comment>
<dbReference type="NCBIfam" id="TIGR02967">
    <property type="entry name" value="guan_deamin"/>
    <property type="match status" value="1"/>
</dbReference>
<dbReference type="PANTHER" id="PTHR11271">
    <property type="entry name" value="GUANINE DEAMINASE"/>
    <property type="match status" value="1"/>
</dbReference>
<dbReference type="GO" id="GO:0008270">
    <property type="term" value="F:zinc ion binding"/>
    <property type="evidence" value="ECO:0007669"/>
    <property type="project" value="UniProtKB-UniRule"/>
</dbReference>
<dbReference type="Proteomes" id="UP000253975">
    <property type="component" value="Unassembled WGS sequence"/>
</dbReference>
<evidence type="ECO:0000256" key="2">
    <source>
        <dbReference type="ARBA" id="ARBA00006745"/>
    </source>
</evidence>
<dbReference type="GO" id="GO:0005829">
    <property type="term" value="C:cytosol"/>
    <property type="evidence" value="ECO:0007669"/>
    <property type="project" value="TreeGrafter"/>
</dbReference>
<evidence type="ECO:0000313" key="11">
    <source>
        <dbReference type="Proteomes" id="UP000253975"/>
    </source>
</evidence>
<evidence type="ECO:0000313" key="10">
    <source>
        <dbReference type="EMBL" id="RDB60289.1"/>
    </source>
</evidence>
<dbReference type="Gene3D" id="3.20.20.140">
    <property type="entry name" value="Metal-dependent hydrolases"/>
    <property type="match status" value="1"/>
</dbReference>
<evidence type="ECO:0000256" key="5">
    <source>
        <dbReference type="ARBA" id="ARBA00022801"/>
    </source>
</evidence>
<dbReference type="RefSeq" id="WP_114615025.1">
    <property type="nucleotide sequence ID" value="NZ_PPTO01000003.1"/>
</dbReference>